<proteinExistence type="predicted"/>
<evidence type="ECO:0000313" key="2">
    <source>
        <dbReference type="EMBL" id="GGW80354.1"/>
    </source>
</evidence>
<protein>
    <recommendedName>
        <fullName evidence="4">PEP-CTERM sorting domain-containing protein</fullName>
    </recommendedName>
</protein>
<dbReference type="EMBL" id="BMXP01000002">
    <property type="protein sequence ID" value="GGW80354.1"/>
    <property type="molecule type" value="Genomic_DNA"/>
</dbReference>
<gene>
    <name evidence="2" type="ORF">GCM10007391_11580</name>
</gene>
<organism evidence="2 3">
    <name type="scientific">Alteromonas halophila</name>
    <dbReference type="NCBI Taxonomy" id="516698"/>
    <lineage>
        <taxon>Bacteria</taxon>
        <taxon>Pseudomonadati</taxon>
        <taxon>Pseudomonadota</taxon>
        <taxon>Gammaproteobacteria</taxon>
        <taxon>Alteromonadales</taxon>
        <taxon>Alteromonadaceae</taxon>
        <taxon>Alteromonas/Salinimonas group</taxon>
        <taxon>Alteromonas</taxon>
    </lineage>
</organism>
<evidence type="ECO:0008006" key="4">
    <source>
        <dbReference type="Google" id="ProtNLM"/>
    </source>
</evidence>
<evidence type="ECO:0000313" key="3">
    <source>
        <dbReference type="Proteomes" id="UP000631300"/>
    </source>
</evidence>
<feature type="chain" id="PRO_5037043897" description="PEP-CTERM sorting domain-containing protein" evidence="1">
    <location>
        <begin position="19"/>
        <end position="183"/>
    </location>
</feature>
<dbReference type="AlphaFoldDB" id="A0A918MXX1"/>
<name>A0A918MXX1_9ALTE</name>
<sequence length="183" mass="19114">MKILTALLLLLASANTSAAMITLDISGADDALTTPLTLSAILDVDEGSGEMVAFSSFNLNVLFDNTLFDYVTDSASSSLPMGVIAAQNPAGVGVTYFNLGDVMVSADTTLFSLQLQALSAGTTSLSLMLSELYSGGFMTPAMPVVLAQNTASQQVTVAQSVPVPHTLGLFVLALGLMLRRFRR</sequence>
<dbReference type="RefSeq" id="WP_189404287.1">
    <property type="nucleotide sequence ID" value="NZ_BMXP01000002.1"/>
</dbReference>
<accession>A0A918MXX1</accession>
<reference evidence="2" key="1">
    <citation type="journal article" date="2014" name="Int. J. Syst. Evol. Microbiol.">
        <title>Complete genome sequence of Corynebacterium casei LMG S-19264T (=DSM 44701T), isolated from a smear-ripened cheese.</title>
        <authorList>
            <consortium name="US DOE Joint Genome Institute (JGI-PGF)"/>
            <person name="Walter F."/>
            <person name="Albersmeier A."/>
            <person name="Kalinowski J."/>
            <person name="Ruckert C."/>
        </authorList>
    </citation>
    <scope>NUCLEOTIDE SEQUENCE</scope>
    <source>
        <strain evidence="2">KCTC 22164</strain>
    </source>
</reference>
<dbReference type="Proteomes" id="UP000631300">
    <property type="component" value="Unassembled WGS sequence"/>
</dbReference>
<feature type="signal peptide" evidence="1">
    <location>
        <begin position="1"/>
        <end position="18"/>
    </location>
</feature>
<keyword evidence="1" id="KW-0732">Signal</keyword>
<evidence type="ECO:0000256" key="1">
    <source>
        <dbReference type="SAM" id="SignalP"/>
    </source>
</evidence>
<comment type="caution">
    <text evidence="2">The sequence shown here is derived from an EMBL/GenBank/DDBJ whole genome shotgun (WGS) entry which is preliminary data.</text>
</comment>
<reference evidence="2" key="2">
    <citation type="submission" date="2020-09" db="EMBL/GenBank/DDBJ databases">
        <authorList>
            <person name="Sun Q."/>
            <person name="Kim S."/>
        </authorList>
    </citation>
    <scope>NUCLEOTIDE SEQUENCE</scope>
    <source>
        <strain evidence="2">KCTC 22164</strain>
    </source>
</reference>
<keyword evidence="3" id="KW-1185">Reference proteome</keyword>